<evidence type="ECO:0000313" key="5">
    <source>
        <dbReference type="Proteomes" id="UP000829196"/>
    </source>
</evidence>
<comment type="caution">
    <text evidence="4">The sequence shown here is derived from an EMBL/GenBank/DDBJ whole genome shotgun (WGS) entry which is preliminary data.</text>
</comment>
<gene>
    <name evidence="4" type="ORF">KFK09_013476</name>
</gene>
<dbReference type="InterPro" id="IPR007726">
    <property type="entry name" value="SS18_N"/>
</dbReference>
<feature type="compositionally biased region" description="Low complexity" evidence="2">
    <location>
        <begin position="234"/>
        <end position="244"/>
    </location>
</feature>
<organism evidence="4 5">
    <name type="scientific">Dendrobium nobile</name>
    <name type="common">Orchid</name>
    <dbReference type="NCBI Taxonomy" id="94219"/>
    <lineage>
        <taxon>Eukaryota</taxon>
        <taxon>Viridiplantae</taxon>
        <taxon>Streptophyta</taxon>
        <taxon>Embryophyta</taxon>
        <taxon>Tracheophyta</taxon>
        <taxon>Spermatophyta</taxon>
        <taxon>Magnoliopsida</taxon>
        <taxon>Liliopsida</taxon>
        <taxon>Asparagales</taxon>
        <taxon>Orchidaceae</taxon>
        <taxon>Epidendroideae</taxon>
        <taxon>Malaxideae</taxon>
        <taxon>Dendrobiinae</taxon>
        <taxon>Dendrobium</taxon>
    </lineage>
</organism>
<feature type="region of interest" description="Disordered" evidence="2">
    <location>
        <begin position="262"/>
        <end position="351"/>
    </location>
</feature>
<sequence>MKLKLAFLFPFLTGEFSSLKQQNRPKAHSVSESSGPPPLSLSVVHKAQSSSPTLLFLFHPVEHTAPVFPKIPTFLVSILTAAILIDYLPFPRRSLFFRLSNHQRGIPLQDLKRRSLSVQRIRQDARMQQPTHPMSQISPANITTEQIQKYLDENKQLILAILDNQNLGKLAECAQYQAQLQKNLLYLAAIADAQPPTPSVRPQVVPHPAMQQGSPFMQQGPAFPPRPLMQFNPQQLHGQQRQLQSPSMPFPSHLGIRPGVINGIPSMHLPQNSLAASGGELPPGSTMPELPRGSAPSSSSMDVQAGKQDATKADISTGGSTDGQRSSGIEHASGEVVEAQAYLKRNEESKT</sequence>
<evidence type="ECO:0000256" key="1">
    <source>
        <dbReference type="ARBA" id="ARBA00007945"/>
    </source>
</evidence>
<feature type="domain" description="SS18 N-terminal" evidence="3">
    <location>
        <begin position="140"/>
        <end position="195"/>
    </location>
</feature>
<comment type="similarity">
    <text evidence="1">Belongs to the SS18 family.</text>
</comment>
<dbReference type="EMBL" id="JAGYWB010000010">
    <property type="protein sequence ID" value="KAI0507354.1"/>
    <property type="molecule type" value="Genomic_DNA"/>
</dbReference>
<proteinExistence type="inferred from homology"/>
<reference evidence="4" key="1">
    <citation type="journal article" date="2022" name="Front. Genet.">
        <title>Chromosome-Scale Assembly of the Dendrobium nobile Genome Provides Insights Into the Molecular Mechanism of the Biosynthesis of the Medicinal Active Ingredient of Dendrobium.</title>
        <authorList>
            <person name="Xu Q."/>
            <person name="Niu S.-C."/>
            <person name="Li K.-L."/>
            <person name="Zheng P.-J."/>
            <person name="Zhang X.-J."/>
            <person name="Jia Y."/>
            <person name="Liu Y."/>
            <person name="Niu Y.-X."/>
            <person name="Yu L.-H."/>
            <person name="Chen D.-F."/>
            <person name="Zhang G.-Q."/>
        </authorList>
    </citation>
    <scope>NUCLEOTIDE SEQUENCE</scope>
    <source>
        <tissue evidence="4">Leaf</tissue>
    </source>
</reference>
<dbReference type="Pfam" id="PF05030">
    <property type="entry name" value="SSXT"/>
    <property type="match status" value="1"/>
</dbReference>
<evidence type="ECO:0000313" key="4">
    <source>
        <dbReference type="EMBL" id="KAI0507354.1"/>
    </source>
</evidence>
<accession>A0A8T3B8W4</accession>
<dbReference type="OrthoDB" id="10265171at2759"/>
<dbReference type="AlphaFoldDB" id="A0A8T3B8W4"/>
<dbReference type="SMR" id="A0A8T3B8W4"/>
<evidence type="ECO:0000256" key="2">
    <source>
        <dbReference type="SAM" id="MobiDB-lite"/>
    </source>
</evidence>
<protein>
    <recommendedName>
        <fullName evidence="3">SS18 N-terminal domain-containing protein</fullName>
    </recommendedName>
</protein>
<evidence type="ECO:0000259" key="3">
    <source>
        <dbReference type="Pfam" id="PF05030"/>
    </source>
</evidence>
<feature type="compositionally biased region" description="Polar residues" evidence="2">
    <location>
        <begin position="317"/>
        <end position="327"/>
    </location>
</feature>
<dbReference type="Proteomes" id="UP000829196">
    <property type="component" value="Unassembled WGS sequence"/>
</dbReference>
<name>A0A8T3B8W4_DENNO</name>
<feature type="region of interest" description="Disordered" evidence="2">
    <location>
        <begin position="219"/>
        <end position="246"/>
    </location>
</feature>
<keyword evidence="5" id="KW-1185">Reference proteome</keyword>